<reference evidence="3" key="1">
    <citation type="submission" date="2023-08" db="EMBL/GenBank/DDBJ databases">
        <authorList>
            <person name="Page C.A."/>
            <person name="Perez-Diaz I.M."/>
        </authorList>
    </citation>
    <scope>NUCLEOTIDE SEQUENCE</scope>
    <source>
        <strain evidence="3">3.8.38</strain>
    </source>
</reference>
<evidence type="ECO:0000313" key="4">
    <source>
        <dbReference type="EMBL" id="MDT7015572.1"/>
    </source>
</evidence>
<dbReference type="EMBL" id="JAVLAM010000005">
    <property type="protein sequence ID" value="MDT7015360.1"/>
    <property type="molecule type" value="Genomic_DNA"/>
</dbReference>
<feature type="region of interest" description="Disordered" evidence="1">
    <location>
        <begin position="84"/>
        <end position="103"/>
    </location>
</feature>
<proteinExistence type="predicted"/>
<protein>
    <submittedName>
        <fullName evidence="3">Uncharacterized protein</fullName>
    </submittedName>
</protein>
<evidence type="ECO:0000313" key="3">
    <source>
        <dbReference type="EMBL" id="MDT7015360.1"/>
    </source>
</evidence>
<dbReference type="EMBL" id="JAVLAM010000001">
    <property type="protein sequence ID" value="MDT7012834.1"/>
    <property type="molecule type" value="Genomic_DNA"/>
</dbReference>
<dbReference type="EMBL" id="JAVLAM010000012">
    <property type="protein sequence ID" value="MDT7015572.1"/>
    <property type="molecule type" value="Genomic_DNA"/>
</dbReference>
<accession>A0AAW8W8X3</accession>
<gene>
    <name evidence="2" type="ORF">RI532_00055</name>
    <name evidence="3" type="ORF">RI532_13340</name>
    <name evidence="4" type="ORF">RI532_14535</name>
</gene>
<dbReference type="Proteomes" id="UP001254075">
    <property type="component" value="Unassembled WGS sequence"/>
</dbReference>
<feature type="compositionally biased region" description="Polar residues" evidence="1">
    <location>
        <begin position="90"/>
        <end position="103"/>
    </location>
</feature>
<evidence type="ECO:0000313" key="2">
    <source>
        <dbReference type="EMBL" id="MDT7012834.1"/>
    </source>
</evidence>
<sequence>MEQPDAQVIRILSDTELVINLGSEDGINYNDKFEIYEPGEQMINPLTNEKLGAFDYVKASVEAKEIHEKFSIVKHVTKSRETVSHGGLSALSQMTKEVTRTTTHSLPVNENQILPQNIKSTQIQVGDPVRSV</sequence>
<comment type="caution">
    <text evidence="3">The sequence shown here is derived from an EMBL/GenBank/DDBJ whole genome shotgun (WGS) entry which is preliminary data.</text>
</comment>
<dbReference type="AlphaFoldDB" id="A0AAW8W8X3"/>
<dbReference type="RefSeq" id="WP_276820128.1">
    <property type="nucleotide sequence ID" value="NZ_DYXS01000008.1"/>
</dbReference>
<name>A0AAW8W8X3_9LACO</name>
<organism evidence="3 5">
    <name type="scientific">Levilactobacillus namurensis</name>
    <dbReference type="NCBI Taxonomy" id="380393"/>
    <lineage>
        <taxon>Bacteria</taxon>
        <taxon>Bacillati</taxon>
        <taxon>Bacillota</taxon>
        <taxon>Bacilli</taxon>
        <taxon>Lactobacillales</taxon>
        <taxon>Lactobacillaceae</taxon>
        <taxon>Levilactobacillus</taxon>
    </lineage>
</organism>
<evidence type="ECO:0000256" key="1">
    <source>
        <dbReference type="SAM" id="MobiDB-lite"/>
    </source>
</evidence>
<evidence type="ECO:0000313" key="5">
    <source>
        <dbReference type="Proteomes" id="UP001254075"/>
    </source>
</evidence>